<dbReference type="STRING" id="34060.B0181_04910"/>
<keyword evidence="2" id="KW-1185">Reference proteome</keyword>
<organism evidence="1 2">
    <name type="scientific">Moraxella caviae</name>
    <dbReference type="NCBI Taxonomy" id="34060"/>
    <lineage>
        <taxon>Bacteria</taxon>
        <taxon>Pseudomonadati</taxon>
        <taxon>Pseudomonadota</taxon>
        <taxon>Gammaproteobacteria</taxon>
        <taxon>Moraxellales</taxon>
        <taxon>Moraxellaceae</taxon>
        <taxon>Moraxella</taxon>
    </lineage>
</organism>
<reference evidence="1 2" key="1">
    <citation type="submission" date="2017-02" db="EMBL/GenBank/DDBJ databases">
        <title>Draft genome sequence of Moraxella caviae CCUG 355 type strain.</title>
        <authorList>
            <person name="Engstrom-Jakobsson H."/>
            <person name="Salva-Serra F."/>
            <person name="Thorell K."/>
            <person name="Gonzales-Siles L."/>
            <person name="Karlsson R."/>
            <person name="Boulund F."/>
            <person name="Engstrand L."/>
            <person name="Moore E."/>
        </authorList>
    </citation>
    <scope>NUCLEOTIDE SEQUENCE [LARGE SCALE GENOMIC DNA]</scope>
    <source>
        <strain evidence="1 2">CCUG 355</strain>
    </source>
</reference>
<protein>
    <submittedName>
        <fullName evidence="1">Uncharacterized protein</fullName>
    </submittedName>
</protein>
<comment type="caution">
    <text evidence="1">The sequence shown here is derived from an EMBL/GenBank/DDBJ whole genome shotgun (WGS) entry which is preliminary data.</text>
</comment>
<gene>
    <name evidence="1" type="ORF">B0181_04910</name>
</gene>
<dbReference type="AlphaFoldDB" id="A0A1T0A387"/>
<evidence type="ECO:0000313" key="2">
    <source>
        <dbReference type="Proteomes" id="UP000190435"/>
    </source>
</evidence>
<accession>A0A1T0A387</accession>
<name>A0A1T0A387_9GAMM</name>
<evidence type="ECO:0000313" key="1">
    <source>
        <dbReference type="EMBL" id="OOR90216.1"/>
    </source>
</evidence>
<sequence length="65" mass="7390">MIGFGLQQIYAPIVKPLSRKIIKNMPICAKFGLKFAVGFVQEFCKFDNTVLRLGVVINIGYKIWL</sequence>
<proteinExistence type="predicted"/>
<dbReference type="RefSeq" id="WP_078276379.1">
    <property type="nucleotide sequence ID" value="NZ_CAACXO010000043.1"/>
</dbReference>
<dbReference type="EMBL" id="MUXU01000033">
    <property type="protein sequence ID" value="OOR90216.1"/>
    <property type="molecule type" value="Genomic_DNA"/>
</dbReference>
<dbReference type="Proteomes" id="UP000190435">
    <property type="component" value="Unassembled WGS sequence"/>
</dbReference>